<dbReference type="InterPro" id="IPR039421">
    <property type="entry name" value="Type_1_exporter"/>
</dbReference>
<dbReference type="FunFam" id="1.20.1560.10:FF:000011">
    <property type="entry name" value="Multidrug ABC transporter ATP-binding protein"/>
    <property type="match status" value="1"/>
</dbReference>
<keyword evidence="4 9" id="KW-0812">Transmembrane</keyword>
<dbReference type="GO" id="GO:0005886">
    <property type="term" value="C:plasma membrane"/>
    <property type="evidence" value="ECO:0007669"/>
    <property type="project" value="UniProtKB-SubCell"/>
</dbReference>
<dbReference type="EMBL" id="DVNJ01000018">
    <property type="protein sequence ID" value="HIU62831.1"/>
    <property type="molecule type" value="Genomic_DNA"/>
</dbReference>
<comment type="caution">
    <text evidence="12">The sequence shown here is derived from an EMBL/GenBank/DDBJ whole genome shotgun (WGS) entry which is preliminary data.</text>
</comment>
<keyword evidence="6 12" id="KW-0067">ATP-binding</keyword>
<dbReference type="PROSITE" id="PS50893">
    <property type="entry name" value="ABC_TRANSPORTER_2"/>
    <property type="match status" value="1"/>
</dbReference>
<feature type="domain" description="ABC transmembrane type-1" evidence="11">
    <location>
        <begin position="91"/>
        <end position="343"/>
    </location>
</feature>
<protein>
    <submittedName>
        <fullName evidence="12">ABC transporter ATP-binding protein</fullName>
    </submittedName>
</protein>
<evidence type="ECO:0000313" key="12">
    <source>
        <dbReference type="EMBL" id="HIU62831.1"/>
    </source>
</evidence>
<organism evidence="12 13">
    <name type="scientific">Candidatus Caccalectryoclostridium excrementigallinarum</name>
    <dbReference type="NCBI Taxonomy" id="2840710"/>
    <lineage>
        <taxon>Bacteria</taxon>
        <taxon>Bacillati</taxon>
        <taxon>Bacillota</taxon>
        <taxon>Clostridia</taxon>
        <taxon>Christensenellales</taxon>
        <taxon>Christensenellaceae</taxon>
        <taxon>Christensenellaceae incertae sedis</taxon>
        <taxon>Candidatus Caccalectryoclostridium</taxon>
    </lineage>
</organism>
<sequence>MSEAAESDPGQTLVEWLSAHPQDIPQGDVQLTDEAMQDMAHITIGQMVRAHKQDTLGAYMRELGMADVFDALPDEYASAVFGTSLLGEEPGVDVQKVVHTLVLTLILVCVSGVLSYLQGFILATVAQSVSYRFRKDIYAKIDKLPLKYFDGTTHGEVMSYLTNDVDMISTSLNQSLSQLLTAATTLIGVMVMMFRINWILTLVALVIIPVSLLIVLLVVKKSQKYYLRQQEYLGHVNGQIEEVFGGQNVVKLFSGEERAKQEFAGFNVKLYESAWKSQFYSGTMMPANKLMGNISFVLTCVLGGYFVINGSMLVGQIQAFASYVRQFNQPISQVSGIANTLQSTVAASERVFNFLEQPEEEETGEKDLGEVAGDVTFENVRFGYDPEKIIIKNFNCEVKAGQTIAIVGPTGAGKTTIVKLLMRFYELNGGAISVDGIPASSVTRASLRREVGMVLQDTWLFSGTIRDNIRYGKLDATDEEVIAAAKCAYADHFINTLPGGYDFVINEEGANISQGQKQLLTIARAVLADPRILILDEATSSVDTRTEQLIQQAMDRLMQGRTSFVIAHRLSTIKNADRILVLMDGDVVEQGTHEELLAAGGAYAELYNSQFAG</sequence>
<name>A0A9D1MM53_9FIRM</name>
<feature type="transmembrane region" description="Helical" evidence="9">
    <location>
        <begin position="290"/>
        <end position="308"/>
    </location>
</feature>
<feature type="transmembrane region" description="Helical" evidence="9">
    <location>
        <begin position="199"/>
        <end position="219"/>
    </location>
</feature>
<dbReference type="InterPro" id="IPR011527">
    <property type="entry name" value="ABC1_TM_dom"/>
</dbReference>
<evidence type="ECO:0000256" key="5">
    <source>
        <dbReference type="ARBA" id="ARBA00022741"/>
    </source>
</evidence>
<evidence type="ECO:0000256" key="9">
    <source>
        <dbReference type="SAM" id="Phobius"/>
    </source>
</evidence>
<dbReference type="SUPFAM" id="SSF90123">
    <property type="entry name" value="ABC transporter transmembrane region"/>
    <property type="match status" value="1"/>
</dbReference>
<evidence type="ECO:0000256" key="7">
    <source>
        <dbReference type="ARBA" id="ARBA00022989"/>
    </source>
</evidence>
<evidence type="ECO:0000259" key="10">
    <source>
        <dbReference type="PROSITE" id="PS50893"/>
    </source>
</evidence>
<keyword evidence="3" id="KW-1003">Cell membrane</keyword>
<reference evidence="12" key="2">
    <citation type="journal article" date="2021" name="PeerJ">
        <title>Extensive microbial diversity within the chicken gut microbiome revealed by metagenomics and culture.</title>
        <authorList>
            <person name="Gilroy R."/>
            <person name="Ravi A."/>
            <person name="Getino M."/>
            <person name="Pursley I."/>
            <person name="Horton D.L."/>
            <person name="Alikhan N.F."/>
            <person name="Baker D."/>
            <person name="Gharbi K."/>
            <person name="Hall N."/>
            <person name="Watson M."/>
            <person name="Adriaenssens E.M."/>
            <person name="Foster-Nyarko E."/>
            <person name="Jarju S."/>
            <person name="Secka A."/>
            <person name="Antonio M."/>
            <person name="Oren A."/>
            <person name="Chaudhuri R.R."/>
            <person name="La Ragione R."/>
            <person name="Hildebrand F."/>
            <person name="Pallen M.J."/>
        </authorList>
    </citation>
    <scope>NUCLEOTIDE SEQUENCE</scope>
    <source>
        <strain evidence="12">9366</strain>
    </source>
</reference>
<dbReference type="PROSITE" id="PS50929">
    <property type="entry name" value="ABC_TM1F"/>
    <property type="match status" value="1"/>
</dbReference>
<dbReference type="PANTHER" id="PTHR24221">
    <property type="entry name" value="ATP-BINDING CASSETTE SUB-FAMILY B"/>
    <property type="match status" value="1"/>
</dbReference>
<keyword evidence="8 9" id="KW-0472">Membrane</keyword>
<dbReference type="CDD" id="cd18547">
    <property type="entry name" value="ABC_6TM_Tm288_like"/>
    <property type="match status" value="1"/>
</dbReference>
<dbReference type="PROSITE" id="PS00211">
    <property type="entry name" value="ABC_TRANSPORTER_1"/>
    <property type="match status" value="1"/>
</dbReference>
<reference evidence="12" key="1">
    <citation type="submission" date="2020-10" db="EMBL/GenBank/DDBJ databases">
        <authorList>
            <person name="Gilroy R."/>
        </authorList>
    </citation>
    <scope>NUCLEOTIDE SEQUENCE</scope>
    <source>
        <strain evidence="12">9366</strain>
    </source>
</reference>
<dbReference type="Gene3D" id="1.20.1560.10">
    <property type="entry name" value="ABC transporter type 1, transmembrane domain"/>
    <property type="match status" value="1"/>
</dbReference>
<evidence type="ECO:0000256" key="8">
    <source>
        <dbReference type="ARBA" id="ARBA00023136"/>
    </source>
</evidence>
<evidence type="ECO:0000259" key="11">
    <source>
        <dbReference type="PROSITE" id="PS50929"/>
    </source>
</evidence>
<keyword evidence="7 9" id="KW-1133">Transmembrane helix</keyword>
<dbReference type="FunFam" id="3.40.50.300:FF:000287">
    <property type="entry name" value="Multidrug ABC transporter ATP-binding protein"/>
    <property type="match status" value="1"/>
</dbReference>
<evidence type="ECO:0000256" key="4">
    <source>
        <dbReference type="ARBA" id="ARBA00022692"/>
    </source>
</evidence>
<evidence type="ECO:0000256" key="3">
    <source>
        <dbReference type="ARBA" id="ARBA00022475"/>
    </source>
</evidence>
<dbReference type="SUPFAM" id="SSF52540">
    <property type="entry name" value="P-loop containing nucleoside triphosphate hydrolases"/>
    <property type="match status" value="1"/>
</dbReference>
<keyword evidence="2" id="KW-0813">Transport</keyword>
<evidence type="ECO:0000256" key="6">
    <source>
        <dbReference type="ARBA" id="ARBA00022840"/>
    </source>
</evidence>
<dbReference type="InterPro" id="IPR003593">
    <property type="entry name" value="AAA+_ATPase"/>
</dbReference>
<dbReference type="InterPro" id="IPR036640">
    <property type="entry name" value="ABC1_TM_sf"/>
</dbReference>
<proteinExistence type="predicted"/>
<dbReference type="PANTHER" id="PTHR24221:SF499">
    <property type="entry name" value="FATTY ACID ABC TRANSPORTER ATP-BINDING_PERMEASE PROTEIN"/>
    <property type="match status" value="1"/>
</dbReference>
<evidence type="ECO:0000256" key="1">
    <source>
        <dbReference type="ARBA" id="ARBA00004651"/>
    </source>
</evidence>
<feature type="domain" description="ABC transporter" evidence="10">
    <location>
        <begin position="375"/>
        <end position="609"/>
    </location>
</feature>
<gene>
    <name evidence="12" type="ORF">IAB07_03565</name>
</gene>
<dbReference type="AlphaFoldDB" id="A0A9D1MM53"/>
<feature type="transmembrane region" description="Helical" evidence="9">
    <location>
        <begin position="101"/>
        <end position="125"/>
    </location>
</feature>
<accession>A0A9D1MM53</accession>
<evidence type="ECO:0000256" key="2">
    <source>
        <dbReference type="ARBA" id="ARBA00022448"/>
    </source>
</evidence>
<dbReference type="Gene3D" id="3.40.50.300">
    <property type="entry name" value="P-loop containing nucleotide triphosphate hydrolases"/>
    <property type="match status" value="1"/>
</dbReference>
<dbReference type="CDD" id="cd03254">
    <property type="entry name" value="ABCC_Glucan_exporter_like"/>
    <property type="match status" value="1"/>
</dbReference>
<dbReference type="InterPro" id="IPR003439">
    <property type="entry name" value="ABC_transporter-like_ATP-bd"/>
</dbReference>
<dbReference type="GO" id="GO:0140359">
    <property type="term" value="F:ABC-type transporter activity"/>
    <property type="evidence" value="ECO:0007669"/>
    <property type="project" value="InterPro"/>
</dbReference>
<dbReference type="Pfam" id="PF00005">
    <property type="entry name" value="ABC_tran"/>
    <property type="match status" value="1"/>
</dbReference>
<dbReference type="GO" id="GO:0016887">
    <property type="term" value="F:ATP hydrolysis activity"/>
    <property type="evidence" value="ECO:0007669"/>
    <property type="project" value="InterPro"/>
</dbReference>
<evidence type="ECO:0000313" key="13">
    <source>
        <dbReference type="Proteomes" id="UP000824145"/>
    </source>
</evidence>
<dbReference type="Proteomes" id="UP000824145">
    <property type="component" value="Unassembled WGS sequence"/>
</dbReference>
<dbReference type="GO" id="GO:0005524">
    <property type="term" value="F:ATP binding"/>
    <property type="evidence" value="ECO:0007669"/>
    <property type="project" value="UniProtKB-KW"/>
</dbReference>
<comment type="subcellular location">
    <subcellularLocation>
        <location evidence="1">Cell membrane</location>
        <topology evidence="1">Multi-pass membrane protein</topology>
    </subcellularLocation>
</comment>
<dbReference type="Pfam" id="PF00664">
    <property type="entry name" value="ABC_membrane"/>
    <property type="match status" value="1"/>
</dbReference>
<dbReference type="InterPro" id="IPR027417">
    <property type="entry name" value="P-loop_NTPase"/>
</dbReference>
<dbReference type="InterPro" id="IPR017871">
    <property type="entry name" value="ABC_transporter-like_CS"/>
</dbReference>
<dbReference type="SMART" id="SM00382">
    <property type="entry name" value="AAA"/>
    <property type="match status" value="1"/>
</dbReference>
<keyword evidence="5" id="KW-0547">Nucleotide-binding</keyword>